<protein>
    <submittedName>
        <fullName evidence="2">Secreted protein</fullName>
    </submittedName>
</protein>
<organism evidence="2 3">
    <name type="scientific">Thioploca ingrica</name>
    <dbReference type="NCBI Taxonomy" id="40754"/>
    <lineage>
        <taxon>Bacteria</taxon>
        <taxon>Pseudomonadati</taxon>
        <taxon>Pseudomonadota</taxon>
        <taxon>Gammaproteobacteria</taxon>
        <taxon>Thiotrichales</taxon>
        <taxon>Thiotrichaceae</taxon>
        <taxon>Thioploca</taxon>
    </lineage>
</organism>
<proteinExistence type="predicted"/>
<dbReference type="EMBL" id="AP014633">
    <property type="protein sequence ID" value="BAP56738.1"/>
    <property type="molecule type" value="Genomic_DNA"/>
</dbReference>
<evidence type="ECO:0000256" key="1">
    <source>
        <dbReference type="SAM" id="SignalP"/>
    </source>
</evidence>
<dbReference type="HOGENOM" id="CLU_888345_0_0_6"/>
<dbReference type="AlphaFoldDB" id="A0A090AF80"/>
<gene>
    <name evidence="2" type="ORF">THII_2441</name>
</gene>
<evidence type="ECO:0000313" key="3">
    <source>
        <dbReference type="Proteomes" id="UP000031623"/>
    </source>
</evidence>
<sequence>MKNATVLICYTTILWAVTFPVLSQETTPPSTTTSSDTSHSQEYYDGLKYGMDLCSKTPRACGISLSSDDTNPDLEQQIKDQCKQFPASCGIKVGPNTDGSTEEGIAQCRQDPTTCDIELNPDKDEFIQAGIEQGIAKCQADPSSCEIAGNEDGSTQAGIEQCRKNPQSCQIESKQDGITQCQTNPTTCGITVNNNTDGSTQEGIAQCQKNPNSCGIQVDPNLSQVIQETIAQCRHNPTFCGIDTTQCTSPSNPVNSQLVHGFFSLTEGSLYLPAIDVPNIFDGSVTSYEVQMKIIPGREPLSFTVIQVAPIEK</sequence>
<keyword evidence="3" id="KW-1185">Reference proteome</keyword>
<reference evidence="2 3" key="1">
    <citation type="journal article" date="2014" name="ISME J.">
        <title>Ecophysiology of Thioploca ingrica as revealed by the complete genome sequence supplemented with proteomic evidence.</title>
        <authorList>
            <person name="Kojima H."/>
            <person name="Ogura Y."/>
            <person name="Yamamoto N."/>
            <person name="Togashi T."/>
            <person name="Mori H."/>
            <person name="Watanabe T."/>
            <person name="Nemoto F."/>
            <person name="Kurokawa K."/>
            <person name="Hayashi T."/>
            <person name="Fukui M."/>
        </authorList>
    </citation>
    <scope>NUCLEOTIDE SEQUENCE [LARGE SCALE GENOMIC DNA]</scope>
</reference>
<keyword evidence="1" id="KW-0732">Signal</keyword>
<name>A0A090AF80_9GAMM</name>
<feature type="signal peptide" evidence="1">
    <location>
        <begin position="1"/>
        <end position="23"/>
    </location>
</feature>
<dbReference type="KEGG" id="tig:THII_2441"/>
<feature type="chain" id="PRO_5001852794" evidence="1">
    <location>
        <begin position="24"/>
        <end position="313"/>
    </location>
</feature>
<evidence type="ECO:0000313" key="2">
    <source>
        <dbReference type="EMBL" id="BAP56738.1"/>
    </source>
</evidence>
<accession>A0A090AF80</accession>
<dbReference type="Proteomes" id="UP000031623">
    <property type="component" value="Chromosome"/>
</dbReference>